<evidence type="ECO:0000256" key="9">
    <source>
        <dbReference type="HAMAP-Rule" id="MF_01148"/>
    </source>
</evidence>
<evidence type="ECO:0000259" key="10">
    <source>
        <dbReference type="PROSITE" id="PS50263"/>
    </source>
</evidence>
<evidence type="ECO:0000256" key="5">
    <source>
        <dbReference type="ARBA" id="ARBA00022692"/>
    </source>
</evidence>
<reference evidence="11 12" key="1">
    <citation type="submission" date="2019-02" db="EMBL/GenBank/DDBJ databases">
        <authorList>
            <person name="Manzano-Marin A."/>
            <person name="Manzano-Marin A."/>
        </authorList>
    </citation>
    <scope>NUCLEOTIDE SEQUENCE [LARGE SCALE GENOMIC DNA]</scope>
    <source>
        <strain evidence="11 12">ErCipseudotaxifoliae</strain>
    </source>
</reference>
<dbReference type="Pfam" id="PF00795">
    <property type="entry name" value="CN_hydrolase"/>
    <property type="match status" value="1"/>
</dbReference>
<keyword evidence="7 9" id="KW-0472">Membrane</keyword>
<dbReference type="Proteomes" id="UP000294462">
    <property type="component" value="Chromosome"/>
</dbReference>
<dbReference type="InterPro" id="IPR036526">
    <property type="entry name" value="C-N_Hydrolase_sf"/>
</dbReference>
<dbReference type="Pfam" id="PF20154">
    <property type="entry name" value="LNT_N"/>
    <property type="match status" value="1"/>
</dbReference>
<feature type="transmembrane region" description="Helical" evidence="9">
    <location>
        <begin position="192"/>
        <end position="215"/>
    </location>
</feature>
<dbReference type="OrthoDB" id="9804277at2"/>
<dbReference type="GO" id="GO:0005886">
    <property type="term" value="C:plasma membrane"/>
    <property type="evidence" value="ECO:0007669"/>
    <property type="project" value="UniProtKB-SubCell"/>
</dbReference>
<evidence type="ECO:0000313" key="12">
    <source>
        <dbReference type="Proteomes" id="UP000294462"/>
    </source>
</evidence>
<comment type="pathway">
    <text evidence="9">Protein modification; lipoprotein biosynthesis (N-acyl transfer).</text>
</comment>
<feature type="transmembrane region" description="Helical" evidence="9">
    <location>
        <begin position="488"/>
        <end position="507"/>
    </location>
</feature>
<dbReference type="CDD" id="cd07571">
    <property type="entry name" value="ALP_N-acyl_transferase"/>
    <property type="match status" value="1"/>
</dbReference>
<dbReference type="InterPro" id="IPR003010">
    <property type="entry name" value="C-N_Hydrolase"/>
</dbReference>
<evidence type="ECO:0000256" key="3">
    <source>
        <dbReference type="ARBA" id="ARBA00022475"/>
    </source>
</evidence>
<feature type="transmembrane region" description="Helical" evidence="9">
    <location>
        <begin position="162"/>
        <end position="185"/>
    </location>
</feature>
<feature type="transmembrane region" description="Helical" evidence="9">
    <location>
        <begin position="57"/>
        <end position="76"/>
    </location>
</feature>
<feature type="transmembrane region" description="Helical" evidence="9">
    <location>
        <begin position="120"/>
        <end position="142"/>
    </location>
</feature>
<keyword evidence="3 9" id="KW-1003">Cell membrane</keyword>
<dbReference type="EC" id="2.3.1.269" evidence="9"/>
<comment type="subcellular location">
    <subcellularLocation>
        <location evidence="1 9">Cell membrane</location>
        <topology evidence="1 9">Multi-pass membrane protein</topology>
    </subcellularLocation>
</comment>
<proteinExistence type="inferred from homology"/>
<evidence type="ECO:0000256" key="7">
    <source>
        <dbReference type="ARBA" id="ARBA00023136"/>
    </source>
</evidence>
<name>A0A451DJR9_9GAMM</name>
<organism evidence="11 12">
    <name type="scientific">Candidatus Erwinia haradaeae</name>
    <dbReference type="NCBI Taxonomy" id="1922217"/>
    <lineage>
        <taxon>Bacteria</taxon>
        <taxon>Pseudomonadati</taxon>
        <taxon>Pseudomonadota</taxon>
        <taxon>Gammaproteobacteria</taxon>
        <taxon>Enterobacterales</taxon>
        <taxon>Erwiniaceae</taxon>
        <taxon>Erwinia</taxon>
    </lineage>
</organism>
<dbReference type="InterPro" id="IPR045378">
    <property type="entry name" value="LNT_N"/>
</dbReference>
<dbReference type="HAMAP" id="MF_01148">
    <property type="entry name" value="Lnt"/>
    <property type="match status" value="1"/>
</dbReference>
<dbReference type="SUPFAM" id="SSF56317">
    <property type="entry name" value="Carbon-nitrogen hydrolase"/>
    <property type="match status" value="1"/>
</dbReference>
<dbReference type="Gene3D" id="3.60.110.10">
    <property type="entry name" value="Carbon-nitrogen hydrolase"/>
    <property type="match status" value="1"/>
</dbReference>
<evidence type="ECO:0000313" key="11">
    <source>
        <dbReference type="EMBL" id="VFP86972.1"/>
    </source>
</evidence>
<feature type="transmembrane region" description="Helical" evidence="9">
    <location>
        <begin position="12"/>
        <end position="28"/>
    </location>
</feature>
<keyword evidence="6 9" id="KW-1133">Transmembrane helix</keyword>
<dbReference type="PANTHER" id="PTHR38686">
    <property type="entry name" value="APOLIPOPROTEIN N-ACYLTRANSFERASE"/>
    <property type="match status" value="1"/>
</dbReference>
<dbReference type="EMBL" id="LR217725">
    <property type="protein sequence ID" value="VFP86972.1"/>
    <property type="molecule type" value="Genomic_DNA"/>
</dbReference>
<comment type="similarity">
    <text evidence="2 9">Belongs to the CN hydrolase family. Apolipoprotein N-acyltransferase subfamily.</text>
</comment>
<keyword evidence="11" id="KW-0449">Lipoprotein</keyword>
<comment type="function">
    <text evidence="9">Catalyzes the phospholipid dependent N-acylation of the N-terminal cysteine of apolipoprotein, the last step in lipoprotein maturation.</text>
</comment>
<keyword evidence="12" id="KW-1185">Reference proteome</keyword>
<dbReference type="NCBIfam" id="TIGR00546">
    <property type="entry name" value="lnt"/>
    <property type="match status" value="1"/>
</dbReference>
<feature type="domain" description="CN hydrolase" evidence="10">
    <location>
        <begin position="222"/>
        <end position="475"/>
    </location>
</feature>
<keyword evidence="8 9" id="KW-0012">Acyltransferase</keyword>
<dbReference type="UniPathway" id="UPA00666"/>
<evidence type="ECO:0000256" key="6">
    <source>
        <dbReference type="ARBA" id="ARBA00022989"/>
    </source>
</evidence>
<dbReference type="InterPro" id="IPR004563">
    <property type="entry name" value="Apolipo_AcylTrfase"/>
</dbReference>
<evidence type="ECO:0000256" key="2">
    <source>
        <dbReference type="ARBA" id="ARBA00010065"/>
    </source>
</evidence>
<protein>
    <recommendedName>
        <fullName evidence="9">Apolipoprotein N-acyltransferase</fullName>
        <shortName evidence="9">ALP N-acyltransferase</shortName>
        <ecNumber evidence="9">2.3.1.269</ecNumber>
    </recommendedName>
</protein>
<accession>A0A451DJR9</accession>
<dbReference type="PROSITE" id="PS50263">
    <property type="entry name" value="CN_HYDROLASE"/>
    <property type="match status" value="1"/>
</dbReference>
<keyword evidence="5 9" id="KW-0812">Transmembrane</keyword>
<evidence type="ECO:0000256" key="1">
    <source>
        <dbReference type="ARBA" id="ARBA00004651"/>
    </source>
</evidence>
<dbReference type="PANTHER" id="PTHR38686:SF1">
    <property type="entry name" value="APOLIPOPROTEIN N-ACYLTRANSFERASE"/>
    <property type="match status" value="1"/>
</dbReference>
<dbReference type="RefSeq" id="WP_072666265.1">
    <property type="nucleotide sequence ID" value="NZ_LR217725.1"/>
</dbReference>
<dbReference type="AlphaFoldDB" id="A0A451DJR9"/>
<feature type="transmembrane region" description="Helical" evidence="9">
    <location>
        <begin position="82"/>
        <end position="108"/>
    </location>
</feature>
<dbReference type="KEGG" id="ehd:ERCIPSTX3056_368"/>
<sequence length="509" mass="57289">MSLLKNSHNQYLRLFAAFFTGALGTLSFSPYDFWQAALVSLCGLQGLTLNRTMQQASAISFIWGLGLFGSGLHWIYISMHTFYGVSFILSASLLCLLSAYLALYPLLFIALLNKLCTTRLFLRLTIAAPVIWQITEFLRSWVFTGFPWLQFGYSQINGPLKGLAPLMGVEAITFSLMMISGLIVYALLKHRVIVIVLILVIFLVAGLLSKITWYLPLQNRIADVALVQGNISPSVICSPDQIENILKTYIRLSKPYVGKVSIIIWPESALPDFESNQQCFLRSSDKNLRMSGTTLVTGILDSRFEKNRYDVYNTIIVIGNKTPYHYCTRNHYQKNHLVPFGEYLPLKALLQFVIPFFNLSLSEFSQGEYIQPQLQVAGYNCTPALCYEVVLGQKMRDNIRSNTDFLLTLSNDAWFGGSTCPWQHLQMAQMRALELGRPLLYATNNGVTATINANGKISHIIPQFESKVLMTQVTPTAGLTPYVQFGCLGVWGLVLLFSLIWIFYIVVHI</sequence>
<dbReference type="GO" id="GO:0042158">
    <property type="term" value="P:lipoprotein biosynthetic process"/>
    <property type="evidence" value="ECO:0007669"/>
    <property type="project" value="UniProtKB-UniRule"/>
</dbReference>
<keyword evidence="4 9" id="KW-0808">Transferase</keyword>
<evidence type="ECO:0000256" key="8">
    <source>
        <dbReference type="ARBA" id="ARBA00023315"/>
    </source>
</evidence>
<gene>
    <name evidence="9 11" type="primary">lnt</name>
    <name evidence="11" type="ORF">ERCIPSTX3056_368</name>
</gene>
<comment type="catalytic activity">
    <reaction evidence="9">
        <text>N-terminal S-1,2-diacyl-sn-glyceryl-L-cysteinyl-[lipoprotein] + a glycerophospholipid = N-acyl-S-1,2-diacyl-sn-glyceryl-L-cysteinyl-[lipoprotein] + a 2-acyl-sn-glycero-3-phospholipid + H(+)</text>
        <dbReference type="Rhea" id="RHEA:48228"/>
        <dbReference type="Rhea" id="RHEA-COMP:14681"/>
        <dbReference type="Rhea" id="RHEA-COMP:14684"/>
        <dbReference type="ChEBI" id="CHEBI:15378"/>
        <dbReference type="ChEBI" id="CHEBI:136912"/>
        <dbReference type="ChEBI" id="CHEBI:140656"/>
        <dbReference type="ChEBI" id="CHEBI:140657"/>
        <dbReference type="ChEBI" id="CHEBI:140660"/>
        <dbReference type="EC" id="2.3.1.269"/>
    </reaction>
</comment>
<dbReference type="GO" id="GO:0016410">
    <property type="term" value="F:N-acyltransferase activity"/>
    <property type="evidence" value="ECO:0007669"/>
    <property type="project" value="UniProtKB-UniRule"/>
</dbReference>
<evidence type="ECO:0000256" key="4">
    <source>
        <dbReference type="ARBA" id="ARBA00022679"/>
    </source>
</evidence>